<protein>
    <submittedName>
        <fullName evidence="2">Nuclear transport factor 2 family protein</fullName>
    </submittedName>
</protein>
<dbReference type="RefSeq" id="WP_344725758.1">
    <property type="nucleotide sequence ID" value="NZ_BAAAUS010000034.1"/>
</dbReference>
<gene>
    <name evidence="2" type="ORF">ACFSJD_05260</name>
</gene>
<evidence type="ECO:0000259" key="1">
    <source>
        <dbReference type="Pfam" id="PF12680"/>
    </source>
</evidence>
<organism evidence="2 3">
    <name type="scientific">Pseudonocardia yunnanensis</name>
    <dbReference type="NCBI Taxonomy" id="58107"/>
    <lineage>
        <taxon>Bacteria</taxon>
        <taxon>Bacillati</taxon>
        <taxon>Actinomycetota</taxon>
        <taxon>Actinomycetes</taxon>
        <taxon>Pseudonocardiales</taxon>
        <taxon>Pseudonocardiaceae</taxon>
        <taxon>Pseudonocardia</taxon>
    </lineage>
</organism>
<keyword evidence="3" id="KW-1185">Reference proteome</keyword>
<sequence>MTMTASPQVDLGTAFFWALRTKNWALLREIMSPDATWSLPGNNAISGTAAGIDDVIARAQLIGAYRMTSTLERVLVSRDNIALGLHATARCGERVLDEHIATVCTVRAGRIVQVETYLDDLEGMNRFFTDEFC</sequence>
<dbReference type="Pfam" id="PF12680">
    <property type="entry name" value="SnoaL_2"/>
    <property type="match status" value="1"/>
</dbReference>
<feature type="domain" description="SnoaL-like" evidence="1">
    <location>
        <begin position="14"/>
        <end position="113"/>
    </location>
</feature>
<dbReference type="InterPro" id="IPR037401">
    <property type="entry name" value="SnoaL-like"/>
</dbReference>
<dbReference type="Proteomes" id="UP001597114">
    <property type="component" value="Unassembled WGS sequence"/>
</dbReference>
<accession>A0ABW4EN89</accession>
<dbReference type="SUPFAM" id="SSF54427">
    <property type="entry name" value="NTF2-like"/>
    <property type="match status" value="1"/>
</dbReference>
<dbReference type="Gene3D" id="3.10.450.50">
    <property type="match status" value="1"/>
</dbReference>
<dbReference type="EMBL" id="JBHUCO010000005">
    <property type="protein sequence ID" value="MFD1516883.1"/>
    <property type="molecule type" value="Genomic_DNA"/>
</dbReference>
<comment type="caution">
    <text evidence="2">The sequence shown here is derived from an EMBL/GenBank/DDBJ whole genome shotgun (WGS) entry which is preliminary data.</text>
</comment>
<evidence type="ECO:0000313" key="2">
    <source>
        <dbReference type="EMBL" id="MFD1516883.1"/>
    </source>
</evidence>
<evidence type="ECO:0000313" key="3">
    <source>
        <dbReference type="Proteomes" id="UP001597114"/>
    </source>
</evidence>
<name>A0ABW4EN89_9PSEU</name>
<reference evidence="3" key="1">
    <citation type="journal article" date="2019" name="Int. J. Syst. Evol. Microbiol.">
        <title>The Global Catalogue of Microorganisms (GCM) 10K type strain sequencing project: providing services to taxonomists for standard genome sequencing and annotation.</title>
        <authorList>
            <consortium name="The Broad Institute Genomics Platform"/>
            <consortium name="The Broad Institute Genome Sequencing Center for Infectious Disease"/>
            <person name="Wu L."/>
            <person name="Ma J."/>
        </authorList>
    </citation>
    <scope>NUCLEOTIDE SEQUENCE [LARGE SCALE GENOMIC DNA]</scope>
    <source>
        <strain evidence="3">CCM 7043</strain>
    </source>
</reference>
<proteinExistence type="predicted"/>
<dbReference type="InterPro" id="IPR032710">
    <property type="entry name" value="NTF2-like_dom_sf"/>
</dbReference>